<organism evidence="3">
    <name type="scientific">Capitella teleta</name>
    <name type="common">Polychaete worm</name>
    <dbReference type="NCBI Taxonomy" id="283909"/>
    <lineage>
        <taxon>Eukaryota</taxon>
        <taxon>Metazoa</taxon>
        <taxon>Spiralia</taxon>
        <taxon>Lophotrochozoa</taxon>
        <taxon>Annelida</taxon>
        <taxon>Polychaeta</taxon>
        <taxon>Sedentaria</taxon>
        <taxon>Scolecida</taxon>
        <taxon>Capitellidae</taxon>
        <taxon>Capitella</taxon>
    </lineage>
</organism>
<gene>
    <name evidence="3" type="ORF">CAPTEDRAFT_189274</name>
</gene>
<dbReference type="InterPro" id="IPR051336">
    <property type="entry name" value="RhoGEF_Guanine_NuclExch_SF"/>
</dbReference>
<dbReference type="EMBL" id="KB300511">
    <property type="protein sequence ID" value="ELU06640.1"/>
    <property type="molecule type" value="Genomic_DNA"/>
</dbReference>
<feature type="region of interest" description="Disordered" evidence="2">
    <location>
        <begin position="716"/>
        <end position="759"/>
    </location>
</feature>
<protein>
    <recommendedName>
        <fullName evidence="6">CRAL-TRIO domain-containing protein</fullName>
    </recommendedName>
</protein>
<sequence>MQDIQEKRKKLRGHLDPALQRSNAVLITGGTDNKNMPLVTFSVNEIDKHSVTSNDLQCLLKYNLTYFWGQKRSTCPTFAALANLADCSKETIVNFLACLDAIQSEGTGSVGASYIISPMSHSNQKVLRKLLGVYPSKKYKRNSLYKVVVVADDEELAEYIDFTQLTPDFGGYLLFSQQHFITFSKNVEDLEDAINDCLRQCPSAEQDLMNFTEQTEIKRETQMAKTGLKMELLIDKCKEVIDELAQPDEHTGVKTIKQHPLLAEKREILSTAHAQLLSWRQKLQRHWQITESQIVADARLMKNERKLKKIQDWISTVGIRHVKKTAPIATSPSEANILYTHYKTSFYSTAKRVVWLAHKLAEKMETILDEKQESHDFSAAADRSEQFVKTFKQEVIYFDHLVEKKCRVFLDVVHHFQHHSGNSDAIWALDAFKDGSTPNMNNTLAQTSLPHRVLQLQKIAEQEGPLNEAGSVVIRPGKTRTQNEGKTPTDERYVSLNSSMGNGPKLPRSLKHIDPNALENNEPQVNGNPPTKKGESLTFAPVDMVAQSNMTAAEKMAALTALCEPEVVTPPEMVTDRNAVENVVPKYKSENTESEMSTLSEESYYGVDIEKWMEEGQLDLEASGEEYVAGYLDDLKLDASEVHLARLRLDSEEIIQDSIEQSLNRTMDMLQVSGKEKYADEDAVSGSDESGFFTLMGSKINPASLEILNKFCEEEERQAPEGNLNTKSKGKDPTNPWLSNGASIPSWLSSHQNNETFDF</sequence>
<dbReference type="GO" id="GO:0007411">
    <property type="term" value="P:axon guidance"/>
    <property type="evidence" value="ECO:0007669"/>
    <property type="project" value="TreeGrafter"/>
</dbReference>
<accession>R7UKB9</accession>
<feature type="region of interest" description="Disordered" evidence="2">
    <location>
        <begin position="478"/>
        <end position="533"/>
    </location>
</feature>
<dbReference type="GO" id="GO:0005085">
    <property type="term" value="F:guanyl-nucleotide exchange factor activity"/>
    <property type="evidence" value="ECO:0007669"/>
    <property type="project" value="UniProtKB-KW"/>
</dbReference>
<proteinExistence type="predicted"/>
<dbReference type="OrthoDB" id="10004999at2759"/>
<dbReference type="HOGENOM" id="CLU_367321_0_0_1"/>
<dbReference type="PANTHER" id="PTHR22826:SF117">
    <property type="entry name" value="PLECKSTRIN HOMOLOGY DOMAIN-CONTAINING FAMILY G MEMBER 4B-RELATED"/>
    <property type="match status" value="1"/>
</dbReference>
<evidence type="ECO:0000256" key="2">
    <source>
        <dbReference type="SAM" id="MobiDB-lite"/>
    </source>
</evidence>
<reference evidence="5" key="1">
    <citation type="submission" date="2012-12" db="EMBL/GenBank/DDBJ databases">
        <authorList>
            <person name="Hellsten U."/>
            <person name="Grimwood J."/>
            <person name="Chapman J.A."/>
            <person name="Shapiro H."/>
            <person name="Aerts A."/>
            <person name="Otillar R.P."/>
            <person name="Terry A.Y."/>
            <person name="Boore J.L."/>
            <person name="Simakov O."/>
            <person name="Marletaz F."/>
            <person name="Cho S.-J."/>
            <person name="Edsinger-Gonzales E."/>
            <person name="Havlak P."/>
            <person name="Kuo D.-H."/>
            <person name="Larsson T."/>
            <person name="Lv J."/>
            <person name="Arendt D."/>
            <person name="Savage R."/>
            <person name="Osoegawa K."/>
            <person name="de Jong P."/>
            <person name="Lindberg D.R."/>
            <person name="Seaver E.C."/>
            <person name="Weisblat D.A."/>
            <person name="Putnam N.H."/>
            <person name="Grigoriev I.V."/>
            <person name="Rokhsar D.S."/>
        </authorList>
    </citation>
    <scope>NUCLEOTIDE SEQUENCE</scope>
    <source>
        <strain evidence="5">I ESC-2004</strain>
    </source>
</reference>
<evidence type="ECO:0000313" key="5">
    <source>
        <dbReference type="Proteomes" id="UP000014760"/>
    </source>
</evidence>
<evidence type="ECO:0000256" key="1">
    <source>
        <dbReference type="ARBA" id="ARBA00022658"/>
    </source>
</evidence>
<name>R7UKB9_CAPTE</name>
<feature type="compositionally biased region" description="Polar residues" evidence="2">
    <location>
        <begin position="736"/>
        <end position="759"/>
    </location>
</feature>
<dbReference type="GO" id="GO:0005886">
    <property type="term" value="C:plasma membrane"/>
    <property type="evidence" value="ECO:0007669"/>
    <property type="project" value="TreeGrafter"/>
</dbReference>
<reference evidence="3 5" key="2">
    <citation type="journal article" date="2013" name="Nature">
        <title>Insights into bilaterian evolution from three spiralian genomes.</title>
        <authorList>
            <person name="Simakov O."/>
            <person name="Marletaz F."/>
            <person name="Cho S.J."/>
            <person name="Edsinger-Gonzales E."/>
            <person name="Havlak P."/>
            <person name="Hellsten U."/>
            <person name="Kuo D.H."/>
            <person name="Larsson T."/>
            <person name="Lv J."/>
            <person name="Arendt D."/>
            <person name="Savage R."/>
            <person name="Osoegawa K."/>
            <person name="de Jong P."/>
            <person name="Grimwood J."/>
            <person name="Chapman J.A."/>
            <person name="Shapiro H."/>
            <person name="Aerts A."/>
            <person name="Otillar R.P."/>
            <person name="Terry A.Y."/>
            <person name="Boore J.L."/>
            <person name="Grigoriev I.V."/>
            <person name="Lindberg D.R."/>
            <person name="Seaver E.C."/>
            <person name="Weisblat D.A."/>
            <person name="Putnam N.H."/>
            <person name="Rokhsar D.S."/>
        </authorList>
    </citation>
    <scope>NUCLEOTIDE SEQUENCE</scope>
    <source>
        <strain evidence="3 5">I ESC-2004</strain>
    </source>
</reference>
<dbReference type="GO" id="GO:0019898">
    <property type="term" value="C:extrinsic component of membrane"/>
    <property type="evidence" value="ECO:0007669"/>
    <property type="project" value="TreeGrafter"/>
</dbReference>
<dbReference type="EnsemblMetazoa" id="CapteT189274">
    <property type="protein sequence ID" value="CapteP189274"/>
    <property type="gene ID" value="CapteG189274"/>
</dbReference>
<feature type="compositionally biased region" description="Polar residues" evidence="2">
    <location>
        <begin position="518"/>
        <end position="529"/>
    </location>
</feature>
<dbReference type="EMBL" id="AMQN01001197">
    <property type="status" value="NOT_ANNOTATED_CDS"/>
    <property type="molecule type" value="Genomic_DNA"/>
</dbReference>
<evidence type="ECO:0000313" key="4">
    <source>
        <dbReference type="EnsemblMetazoa" id="CapteP189274"/>
    </source>
</evidence>
<evidence type="ECO:0000313" key="3">
    <source>
        <dbReference type="EMBL" id="ELU06640.1"/>
    </source>
</evidence>
<dbReference type="Proteomes" id="UP000014760">
    <property type="component" value="Unassembled WGS sequence"/>
</dbReference>
<dbReference type="GO" id="GO:0005737">
    <property type="term" value="C:cytoplasm"/>
    <property type="evidence" value="ECO:0007669"/>
    <property type="project" value="TreeGrafter"/>
</dbReference>
<dbReference type="STRING" id="283909.R7UKB9"/>
<keyword evidence="1" id="KW-0344">Guanine-nucleotide releasing factor</keyword>
<keyword evidence="5" id="KW-1185">Reference proteome</keyword>
<dbReference type="PANTHER" id="PTHR22826">
    <property type="entry name" value="RHO GUANINE EXCHANGE FACTOR-RELATED"/>
    <property type="match status" value="1"/>
</dbReference>
<evidence type="ECO:0008006" key="6">
    <source>
        <dbReference type="Google" id="ProtNLM"/>
    </source>
</evidence>
<reference evidence="4" key="3">
    <citation type="submission" date="2015-06" db="UniProtKB">
        <authorList>
            <consortium name="EnsemblMetazoa"/>
        </authorList>
    </citation>
    <scope>IDENTIFICATION</scope>
</reference>
<feature type="compositionally biased region" description="Basic and acidic residues" evidence="2">
    <location>
        <begin position="481"/>
        <end position="493"/>
    </location>
</feature>
<dbReference type="AlphaFoldDB" id="R7UKB9"/>